<evidence type="ECO:0000313" key="2">
    <source>
        <dbReference type="EMBL" id="SDJ66207.1"/>
    </source>
</evidence>
<accession>A0A1G8VJZ6</accession>
<evidence type="ECO:0008006" key="4">
    <source>
        <dbReference type="Google" id="ProtNLM"/>
    </source>
</evidence>
<sequence>MKLHFTIFLFAISTIVSAQFKFEKGYFISNAGTRTNCYIKDVNWNSNPKTFEYKAQEESELKEQGISAVSEFGIDNIVTFKRFKVMIDRSTDEIRKLGKSNKPDFHEEELFLKLLVPGKVNLYMYRDGGITRFFYETEKVPLEQLIYLRYIVASGDMATNNYFRQQLLQNVSNSYTSQKDLKNMKYRESDLTKYFLKYNDKKEQKPVKKEAVKANIKEIIALRIAPGFFQSTASIGIPAENFYSGSQVSFGKATLSIGAEIEFYLNKKKSFGLFLNPAYHTFKGDETYTQSRTFFPEQMHQIGLSYKSFEIASGIRYGFFTNKNSKVFTNLGISYDLSADVTIHRDGKFLPLKSQTSAGILIGVGYSYKKYSLEFRYISKKSIVESSNTSFSAKYQRAGIVLGYNFL</sequence>
<feature type="signal peptide" evidence="1">
    <location>
        <begin position="1"/>
        <end position="18"/>
    </location>
</feature>
<evidence type="ECO:0000256" key="1">
    <source>
        <dbReference type="SAM" id="SignalP"/>
    </source>
</evidence>
<keyword evidence="3" id="KW-1185">Reference proteome</keyword>
<organism evidence="2 3">
    <name type="scientific">Flavobacterium noncentrifugens</name>
    <dbReference type="NCBI Taxonomy" id="1128970"/>
    <lineage>
        <taxon>Bacteria</taxon>
        <taxon>Pseudomonadati</taxon>
        <taxon>Bacteroidota</taxon>
        <taxon>Flavobacteriia</taxon>
        <taxon>Flavobacteriales</taxon>
        <taxon>Flavobacteriaceae</taxon>
        <taxon>Flavobacterium</taxon>
    </lineage>
</organism>
<dbReference type="Proteomes" id="UP000199580">
    <property type="component" value="Unassembled WGS sequence"/>
</dbReference>
<dbReference type="RefSeq" id="WP_091393120.1">
    <property type="nucleotide sequence ID" value="NZ_BKAI01000003.1"/>
</dbReference>
<reference evidence="2 3" key="1">
    <citation type="submission" date="2016-10" db="EMBL/GenBank/DDBJ databases">
        <authorList>
            <person name="de Groot N.N."/>
        </authorList>
    </citation>
    <scope>NUCLEOTIDE SEQUENCE [LARGE SCALE GENOMIC DNA]</scope>
    <source>
        <strain evidence="2 3">CGMCC 1.10076</strain>
    </source>
</reference>
<dbReference type="OrthoDB" id="921445at2"/>
<protein>
    <recommendedName>
        <fullName evidence="4">Outer membrane protein beta-barrel domain-containing protein</fullName>
    </recommendedName>
</protein>
<dbReference type="STRING" id="1128970.SAMN04487935_1394"/>
<evidence type="ECO:0000313" key="3">
    <source>
        <dbReference type="Proteomes" id="UP000199580"/>
    </source>
</evidence>
<keyword evidence="1" id="KW-0732">Signal</keyword>
<dbReference type="EMBL" id="FNEZ01000002">
    <property type="protein sequence ID" value="SDJ66207.1"/>
    <property type="molecule type" value="Genomic_DNA"/>
</dbReference>
<proteinExistence type="predicted"/>
<feature type="chain" id="PRO_5011718709" description="Outer membrane protein beta-barrel domain-containing protein" evidence="1">
    <location>
        <begin position="19"/>
        <end position="407"/>
    </location>
</feature>
<name>A0A1G8VJZ6_9FLAO</name>
<dbReference type="AlphaFoldDB" id="A0A1G8VJZ6"/>
<gene>
    <name evidence="2" type="ORF">SAMN04487935_1394</name>
</gene>